<proteinExistence type="predicted"/>
<feature type="compositionally biased region" description="Basic and acidic residues" evidence="1">
    <location>
        <begin position="23"/>
        <end position="41"/>
    </location>
</feature>
<reference evidence="2 3" key="1">
    <citation type="submission" date="2015-01" db="EMBL/GenBank/DDBJ databases">
        <title>Genome of allotetraploid Gossypium barbadense reveals genomic plasticity and fiber elongation in cotton evolution.</title>
        <authorList>
            <person name="Chen X."/>
            <person name="Liu X."/>
            <person name="Zhao B."/>
            <person name="Zheng H."/>
            <person name="Hu Y."/>
            <person name="Lu G."/>
            <person name="Yang C."/>
            <person name="Chen J."/>
            <person name="Shan C."/>
            <person name="Zhang L."/>
            <person name="Zhou Y."/>
            <person name="Wang L."/>
            <person name="Guo W."/>
            <person name="Bai Y."/>
            <person name="Ruan J."/>
            <person name="Shangguan X."/>
            <person name="Mao Y."/>
            <person name="Jiang J."/>
            <person name="Zhu Y."/>
            <person name="Lei J."/>
            <person name="Kang H."/>
            <person name="Chen S."/>
            <person name="He X."/>
            <person name="Wang R."/>
            <person name="Wang Y."/>
            <person name="Chen J."/>
            <person name="Wang L."/>
            <person name="Yu S."/>
            <person name="Wang B."/>
            <person name="Wei J."/>
            <person name="Song S."/>
            <person name="Lu X."/>
            <person name="Gao Z."/>
            <person name="Gu W."/>
            <person name="Deng X."/>
            <person name="Ma D."/>
            <person name="Wang S."/>
            <person name="Liang W."/>
            <person name="Fang L."/>
            <person name="Cai C."/>
            <person name="Zhu X."/>
            <person name="Zhou B."/>
            <person name="Zhang Y."/>
            <person name="Chen Z."/>
            <person name="Xu S."/>
            <person name="Zhu R."/>
            <person name="Wang S."/>
            <person name="Zhang T."/>
            <person name="Zhao G."/>
        </authorList>
    </citation>
    <scope>NUCLEOTIDE SEQUENCE [LARGE SCALE GENOMIC DNA]</scope>
    <source>
        <strain evidence="3">cv. Xinhai21</strain>
        <tissue evidence="2">Leaf</tissue>
    </source>
</reference>
<protein>
    <submittedName>
        <fullName evidence="2">Uncharacterized protein</fullName>
    </submittedName>
</protein>
<feature type="region of interest" description="Disordered" evidence="1">
    <location>
        <begin position="1"/>
        <end position="123"/>
    </location>
</feature>
<gene>
    <name evidence="2" type="ORF">GOBAR_AA38087</name>
</gene>
<name>A0A2P5VUY6_GOSBA</name>
<evidence type="ECO:0000313" key="3">
    <source>
        <dbReference type="Proteomes" id="UP000239757"/>
    </source>
</evidence>
<dbReference type="AlphaFoldDB" id="A0A2P5VUY6"/>
<feature type="compositionally biased region" description="Basic and acidic residues" evidence="1">
    <location>
        <begin position="81"/>
        <end position="94"/>
    </location>
</feature>
<dbReference type="Proteomes" id="UP000239757">
    <property type="component" value="Unassembled WGS sequence"/>
</dbReference>
<feature type="compositionally biased region" description="Basic and acidic residues" evidence="1">
    <location>
        <begin position="1"/>
        <end position="10"/>
    </location>
</feature>
<dbReference type="EMBL" id="KZ670769">
    <property type="protein sequence ID" value="PPR82627.1"/>
    <property type="molecule type" value="Genomic_DNA"/>
</dbReference>
<evidence type="ECO:0000256" key="1">
    <source>
        <dbReference type="SAM" id="MobiDB-lite"/>
    </source>
</evidence>
<sequence length="213" mass="23157">MGCGESKHAVIENTISRKNSKAGSERGKSSQGIEETRKVDSEVSSSVQQEGKNDGLDIVGVASGTTSISRRNSRARSKKGKSSETIEESKKVDGETSSMVQQKEVKNDNRDTDGNNSGTVVDGKKVAESIELKKGDKTMAEETKEKIMEEIKLVEETKDGEKLGEAKTMKKENLVQRSKTITSTTTTTTEAKVSTLVEKQEEKPAGVEDLKKK</sequence>
<dbReference type="OrthoDB" id="995583at2759"/>
<feature type="compositionally biased region" description="Basic residues" evidence="1">
    <location>
        <begin position="71"/>
        <end position="80"/>
    </location>
</feature>
<organism evidence="2 3">
    <name type="scientific">Gossypium barbadense</name>
    <name type="common">Sea Island cotton</name>
    <name type="synonym">Hibiscus barbadensis</name>
    <dbReference type="NCBI Taxonomy" id="3634"/>
    <lineage>
        <taxon>Eukaryota</taxon>
        <taxon>Viridiplantae</taxon>
        <taxon>Streptophyta</taxon>
        <taxon>Embryophyta</taxon>
        <taxon>Tracheophyta</taxon>
        <taxon>Spermatophyta</taxon>
        <taxon>Magnoliopsida</taxon>
        <taxon>eudicotyledons</taxon>
        <taxon>Gunneridae</taxon>
        <taxon>Pentapetalae</taxon>
        <taxon>rosids</taxon>
        <taxon>malvids</taxon>
        <taxon>Malvales</taxon>
        <taxon>Malvaceae</taxon>
        <taxon>Malvoideae</taxon>
        <taxon>Gossypium</taxon>
    </lineage>
</organism>
<feature type="compositionally biased region" description="Basic and acidic residues" evidence="1">
    <location>
        <begin position="103"/>
        <end position="113"/>
    </location>
</feature>
<evidence type="ECO:0000313" key="2">
    <source>
        <dbReference type="EMBL" id="PPR82627.1"/>
    </source>
</evidence>
<accession>A0A2P5VUY6</accession>